<reference evidence="1" key="1">
    <citation type="submission" date="2022-04" db="EMBL/GenBank/DDBJ databases">
        <title>A functionally conserved STORR gene fusion in Papaver species that diverged 16.8 million years ago.</title>
        <authorList>
            <person name="Catania T."/>
        </authorList>
    </citation>
    <scope>NUCLEOTIDE SEQUENCE</scope>
    <source>
        <strain evidence="1">S-188037</strain>
    </source>
</reference>
<accession>A0AAD4SA25</accession>
<evidence type="ECO:0000313" key="2">
    <source>
        <dbReference type="Proteomes" id="UP001202328"/>
    </source>
</evidence>
<feature type="non-terminal residue" evidence="1">
    <location>
        <position position="63"/>
    </location>
</feature>
<dbReference type="Proteomes" id="UP001202328">
    <property type="component" value="Unassembled WGS sequence"/>
</dbReference>
<comment type="caution">
    <text evidence="1">The sequence shown here is derived from an EMBL/GenBank/DDBJ whole genome shotgun (WGS) entry which is preliminary data.</text>
</comment>
<keyword evidence="2" id="KW-1185">Reference proteome</keyword>
<sequence>MKMKMKMKRKVKMTVKMKEKMKKHKKSTIMKIGNDPSDCNEDFNIGGYYEDQSALVIATADDE</sequence>
<proteinExistence type="predicted"/>
<protein>
    <submittedName>
        <fullName evidence="1">Uncharacterized protein</fullName>
    </submittedName>
</protein>
<name>A0AAD4SA25_9MAGN</name>
<dbReference type="EMBL" id="JAJJMB010012161">
    <property type="protein sequence ID" value="KAI3884970.1"/>
    <property type="molecule type" value="Genomic_DNA"/>
</dbReference>
<organism evidence="1 2">
    <name type="scientific">Papaver atlanticum</name>
    <dbReference type="NCBI Taxonomy" id="357466"/>
    <lineage>
        <taxon>Eukaryota</taxon>
        <taxon>Viridiplantae</taxon>
        <taxon>Streptophyta</taxon>
        <taxon>Embryophyta</taxon>
        <taxon>Tracheophyta</taxon>
        <taxon>Spermatophyta</taxon>
        <taxon>Magnoliopsida</taxon>
        <taxon>Ranunculales</taxon>
        <taxon>Papaveraceae</taxon>
        <taxon>Papaveroideae</taxon>
        <taxon>Papaver</taxon>
    </lineage>
</organism>
<evidence type="ECO:0000313" key="1">
    <source>
        <dbReference type="EMBL" id="KAI3884970.1"/>
    </source>
</evidence>
<gene>
    <name evidence="1" type="ORF">MKW98_002362</name>
</gene>
<dbReference type="AlphaFoldDB" id="A0AAD4SA25"/>